<comment type="caution">
    <text evidence="1">The sequence shown here is derived from an EMBL/GenBank/DDBJ whole genome shotgun (WGS) entry which is preliminary data.</text>
</comment>
<keyword evidence="2" id="KW-1185">Reference proteome</keyword>
<sequence length="46" mass="5260">MLWREHSPRLGMTLRDDARRNGQFSPVPRLTCAGNFTAITFILKGK</sequence>
<proteinExistence type="predicted"/>
<organism evidence="1 2">
    <name type="scientific">Paramicrobacterium agarici</name>
    <dbReference type="NCBI Taxonomy" id="630514"/>
    <lineage>
        <taxon>Bacteria</taxon>
        <taxon>Bacillati</taxon>
        <taxon>Actinomycetota</taxon>
        <taxon>Actinomycetes</taxon>
        <taxon>Micrococcales</taxon>
        <taxon>Microbacteriaceae</taxon>
        <taxon>Paramicrobacterium</taxon>
    </lineage>
</organism>
<protein>
    <submittedName>
        <fullName evidence="1">Uncharacterized protein</fullName>
    </submittedName>
</protein>
<gene>
    <name evidence="1" type="ORF">ATJ78_2745</name>
</gene>
<dbReference type="Proteomes" id="UP000221369">
    <property type="component" value="Unassembled WGS sequence"/>
</dbReference>
<name>A0A2A9DZG1_9MICO</name>
<evidence type="ECO:0000313" key="1">
    <source>
        <dbReference type="EMBL" id="PFG31766.1"/>
    </source>
</evidence>
<dbReference type="AlphaFoldDB" id="A0A2A9DZG1"/>
<accession>A0A2A9DZG1</accession>
<reference evidence="1 2" key="1">
    <citation type="submission" date="2017-10" db="EMBL/GenBank/DDBJ databases">
        <title>Sequencing the genomes of 1000 actinobacteria strains.</title>
        <authorList>
            <person name="Klenk H.-P."/>
        </authorList>
    </citation>
    <scope>NUCLEOTIDE SEQUENCE [LARGE SCALE GENOMIC DNA]</scope>
    <source>
        <strain evidence="1 2">DSM 21798</strain>
    </source>
</reference>
<evidence type="ECO:0000313" key="2">
    <source>
        <dbReference type="Proteomes" id="UP000221369"/>
    </source>
</evidence>
<dbReference type="EMBL" id="PDJE01000001">
    <property type="protein sequence ID" value="PFG31766.1"/>
    <property type="molecule type" value="Genomic_DNA"/>
</dbReference>